<dbReference type="InterPro" id="IPR039420">
    <property type="entry name" value="WalR-like"/>
</dbReference>
<dbReference type="InterPro" id="IPR036388">
    <property type="entry name" value="WH-like_DNA-bd_sf"/>
</dbReference>
<dbReference type="Pfam" id="PF00486">
    <property type="entry name" value="Trans_reg_C"/>
    <property type="match status" value="1"/>
</dbReference>
<feature type="modified residue" description="4-aspartylphosphate" evidence="6">
    <location>
        <position position="51"/>
    </location>
</feature>
<dbReference type="InterPro" id="IPR001867">
    <property type="entry name" value="OmpR/PhoB-type_DNA-bd"/>
</dbReference>
<sequence length="226" mass="26332">MKILLLEDDLILATELAAFLEGSEFEVKKVYDGDLFLQEVQQNTYDIYLLDINVPKISGLDVCEKIRLVDQRTPIIMISAYGDLSDKKDAFNRLADDYLVKPFQFEELLMRIQSLIRRKNTQEKTVDDIFSIEDLTINKTDQKVFRGEQEIALTVKEFQLLVFLAEAQGRTVSKQQITEHVWEQNFNTNTNTVEVYINFLRKKIDKDFAVKLIHTRSGYGYYLNAL</sequence>
<dbReference type="RefSeq" id="WP_282904701.1">
    <property type="nucleotide sequence ID" value="NZ_CP124855.1"/>
</dbReference>
<evidence type="ECO:0000313" key="11">
    <source>
        <dbReference type="Proteomes" id="UP001241656"/>
    </source>
</evidence>
<keyword evidence="1 6" id="KW-0597">Phosphoprotein</keyword>
<organism evidence="10 11">
    <name type="scientific">Chryseobacterium gotjawalense</name>
    <dbReference type="NCBI Taxonomy" id="3042315"/>
    <lineage>
        <taxon>Bacteria</taxon>
        <taxon>Pseudomonadati</taxon>
        <taxon>Bacteroidota</taxon>
        <taxon>Flavobacteriia</taxon>
        <taxon>Flavobacteriales</taxon>
        <taxon>Weeksellaceae</taxon>
        <taxon>Chryseobacterium group</taxon>
        <taxon>Chryseobacterium</taxon>
    </lineage>
</organism>
<dbReference type="PANTHER" id="PTHR48111">
    <property type="entry name" value="REGULATOR OF RPOS"/>
    <property type="match status" value="1"/>
</dbReference>
<dbReference type="Pfam" id="PF00072">
    <property type="entry name" value="Response_reg"/>
    <property type="match status" value="1"/>
</dbReference>
<dbReference type="SMART" id="SM00862">
    <property type="entry name" value="Trans_reg_C"/>
    <property type="match status" value="1"/>
</dbReference>
<proteinExistence type="predicted"/>
<name>A0ABY8REC2_9FLAO</name>
<dbReference type="PROSITE" id="PS50110">
    <property type="entry name" value="RESPONSE_REGULATORY"/>
    <property type="match status" value="1"/>
</dbReference>
<evidence type="ECO:0000259" key="8">
    <source>
        <dbReference type="PROSITE" id="PS50110"/>
    </source>
</evidence>
<dbReference type="InterPro" id="IPR011006">
    <property type="entry name" value="CheY-like_superfamily"/>
</dbReference>
<dbReference type="PROSITE" id="PS51755">
    <property type="entry name" value="OMPR_PHOB"/>
    <property type="match status" value="1"/>
</dbReference>
<evidence type="ECO:0000256" key="1">
    <source>
        <dbReference type="ARBA" id="ARBA00022553"/>
    </source>
</evidence>
<dbReference type="CDD" id="cd00383">
    <property type="entry name" value="trans_reg_C"/>
    <property type="match status" value="1"/>
</dbReference>
<dbReference type="Proteomes" id="UP001241656">
    <property type="component" value="Chromosome"/>
</dbReference>
<keyword evidence="5" id="KW-0804">Transcription</keyword>
<evidence type="ECO:0000259" key="9">
    <source>
        <dbReference type="PROSITE" id="PS51755"/>
    </source>
</evidence>
<evidence type="ECO:0000256" key="6">
    <source>
        <dbReference type="PROSITE-ProRule" id="PRU00169"/>
    </source>
</evidence>
<keyword evidence="2" id="KW-0902">Two-component regulatory system</keyword>
<dbReference type="SUPFAM" id="SSF52172">
    <property type="entry name" value="CheY-like"/>
    <property type="match status" value="1"/>
</dbReference>
<evidence type="ECO:0000313" key="10">
    <source>
        <dbReference type="EMBL" id="WHF51354.1"/>
    </source>
</evidence>
<dbReference type="InterPro" id="IPR001789">
    <property type="entry name" value="Sig_transdc_resp-reg_receiver"/>
</dbReference>
<evidence type="ECO:0000256" key="7">
    <source>
        <dbReference type="PROSITE-ProRule" id="PRU01091"/>
    </source>
</evidence>
<keyword evidence="11" id="KW-1185">Reference proteome</keyword>
<reference evidence="10 11" key="1">
    <citation type="submission" date="2023-05" db="EMBL/GenBank/DDBJ databases">
        <title>Genomic insight into Chryseobacterium sp. wdc7 isolated forest soil (Gotjawal).</title>
        <authorList>
            <person name="Park S.-J."/>
        </authorList>
    </citation>
    <scope>NUCLEOTIDE SEQUENCE [LARGE SCALE GENOMIC DNA]</scope>
    <source>
        <strain evidence="11">wdc7</strain>
    </source>
</reference>
<keyword evidence="4 7" id="KW-0238">DNA-binding</keyword>
<dbReference type="Gene3D" id="1.10.10.10">
    <property type="entry name" value="Winged helix-like DNA-binding domain superfamily/Winged helix DNA-binding domain"/>
    <property type="match status" value="1"/>
</dbReference>
<accession>A0ABY8REC2</accession>
<dbReference type="SMART" id="SM00448">
    <property type="entry name" value="REC"/>
    <property type="match status" value="1"/>
</dbReference>
<dbReference type="Gene3D" id="3.40.50.2300">
    <property type="match status" value="1"/>
</dbReference>
<protein>
    <submittedName>
        <fullName evidence="10">Response regulator transcription factor</fullName>
    </submittedName>
</protein>
<keyword evidence="3" id="KW-0805">Transcription regulation</keyword>
<evidence type="ECO:0000256" key="2">
    <source>
        <dbReference type="ARBA" id="ARBA00023012"/>
    </source>
</evidence>
<feature type="DNA-binding region" description="OmpR/PhoB-type" evidence="7">
    <location>
        <begin position="127"/>
        <end position="225"/>
    </location>
</feature>
<evidence type="ECO:0000256" key="5">
    <source>
        <dbReference type="ARBA" id="ARBA00023163"/>
    </source>
</evidence>
<evidence type="ECO:0000256" key="4">
    <source>
        <dbReference type="ARBA" id="ARBA00023125"/>
    </source>
</evidence>
<dbReference type="EMBL" id="CP124855">
    <property type="protein sequence ID" value="WHF51354.1"/>
    <property type="molecule type" value="Genomic_DNA"/>
</dbReference>
<evidence type="ECO:0000256" key="3">
    <source>
        <dbReference type="ARBA" id="ARBA00023015"/>
    </source>
</evidence>
<feature type="domain" description="OmpR/PhoB-type" evidence="9">
    <location>
        <begin position="127"/>
        <end position="225"/>
    </location>
</feature>
<feature type="domain" description="Response regulatory" evidence="8">
    <location>
        <begin position="2"/>
        <end position="116"/>
    </location>
</feature>
<dbReference type="PANTHER" id="PTHR48111:SF22">
    <property type="entry name" value="REGULATOR OF RPOS"/>
    <property type="match status" value="1"/>
</dbReference>
<gene>
    <name evidence="10" type="ORF">QGN23_13140</name>
</gene>